<accession>A0A4Q7ED92</accession>
<dbReference type="RefSeq" id="WP_130245009.1">
    <property type="nucleotide sequence ID" value="NZ_PPUZ01000029.1"/>
</dbReference>
<dbReference type="SUPFAM" id="SSF50956">
    <property type="entry name" value="Thermostable phytase (3-phytase)"/>
    <property type="match status" value="2"/>
</dbReference>
<feature type="domain" description="BPP" evidence="2">
    <location>
        <begin position="316"/>
        <end position="637"/>
    </location>
</feature>
<comment type="caution">
    <text evidence="3">The sequence shown here is derived from an EMBL/GenBank/DDBJ whole genome shotgun (WGS) entry which is preliminary data.</text>
</comment>
<dbReference type="InterPro" id="IPR011042">
    <property type="entry name" value="6-blade_b-propeller_TolB-like"/>
</dbReference>
<dbReference type="EMBL" id="PPUZ01000029">
    <property type="protein sequence ID" value="RZM80950.1"/>
    <property type="molecule type" value="Genomic_DNA"/>
</dbReference>
<reference evidence="3 4" key="1">
    <citation type="submission" date="2018-01" db="EMBL/GenBank/DDBJ databases">
        <title>Co-occurrence of chitin degradation, pigmentation and bioactivity in marine Pseudoalteromonas.</title>
        <authorList>
            <person name="Paulsen S."/>
            <person name="Gram L."/>
            <person name="Machado H."/>
        </authorList>
    </citation>
    <scope>NUCLEOTIDE SEQUENCE [LARGE SCALE GENOMIC DNA]</scope>
    <source>
        <strain evidence="3 4">S1946</strain>
    </source>
</reference>
<dbReference type="InterPro" id="IPR003431">
    <property type="entry name" value="B-propeller_Phytase"/>
</dbReference>
<evidence type="ECO:0000313" key="4">
    <source>
        <dbReference type="Proteomes" id="UP000292345"/>
    </source>
</evidence>
<gene>
    <name evidence="3" type="ORF">C3B51_10540</name>
</gene>
<dbReference type="AlphaFoldDB" id="A0A4Q7ED92"/>
<evidence type="ECO:0000259" key="2">
    <source>
        <dbReference type="PROSITE" id="PS51662"/>
    </source>
</evidence>
<dbReference type="GO" id="GO:0016158">
    <property type="term" value="F:inositol hexakisphosphate 3-phosphatase activity"/>
    <property type="evidence" value="ECO:0007669"/>
    <property type="project" value="InterPro"/>
</dbReference>
<protein>
    <submittedName>
        <fullName evidence="3">3-phytase</fullName>
    </submittedName>
</protein>
<feature type="signal peptide" evidence="1">
    <location>
        <begin position="1"/>
        <end position="26"/>
    </location>
</feature>
<dbReference type="PROSITE" id="PS51662">
    <property type="entry name" value="BP_PHYTASE"/>
    <property type="match status" value="2"/>
</dbReference>
<proteinExistence type="predicted"/>
<dbReference type="Gene3D" id="2.120.10.30">
    <property type="entry name" value="TolB, C-terminal domain"/>
    <property type="match status" value="2"/>
</dbReference>
<sequence length="644" mass="70192">MKIQKLCKTTLILGLLGALSACQNQAHQQTAAQQSLQLQTQGSVTGIVDRIQVPGNNQILVASEHDGLTLRQDNTLKARLRGAFKQVRLSALGEGQWLYAALEGSNDRVFVGTLDPSAAQLQPRFELSQTALLVDNLCLFADEANQTLSLFVSDGRGKAEQWLLRQQHQWLSAPRLLRSLSLPYDADSCAVDSGNGYLYISEPLGIWRYPARIEDNPSYYPVSLVAPYGNQSVPAVSLTTSPSGALFALLENGREVLYWDAPDAADSWIPAQTLALENGKATMMNLSQSLNTDTATLSFTDEQQGQYATAHITLNSEVTAKSLVVVRPKAQSQPATQFGDAMDDSAIWVHPENPEASRVLGTHKKQGLEVYDLQGKLLQTFKDGRLNNVDLRDGFSWQGRTISIAAASKRDDDSLAFYGIEADGNVFRLGHAPSGLEEIYGLCMAIFEGSHYVFANNKAGLTYQYRVTASLGKLHAEKVRAIPLSSQPEGCVADDARGRLFIGEEDVGIWATSLNPADNSQPVAVAKVGEHLVDDVEGLALSFGDSPVLVVSSQGNNSYQLYEATPPYRHLAGFRVGLDGFKGLDGASETDGLALSTRLRTRDYPEGLLVLQDGRNRFPDQPQNFKFVSWQDVLERTGLAKVSK</sequence>
<dbReference type="PROSITE" id="PS51257">
    <property type="entry name" value="PROKAR_LIPOPROTEIN"/>
    <property type="match status" value="1"/>
</dbReference>
<keyword evidence="1" id="KW-0732">Signal</keyword>
<dbReference type="Pfam" id="PF02333">
    <property type="entry name" value="Phytase"/>
    <property type="match status" value="1"/>
</dbReference>
<evidence type="ECO:0000256" key="1">
    <source>
        <dbReference type="SAM" id="SignalP"/>
    </source>
</evidence>
<name>A0A4Q7ED92_9GAMM</name>
<evidence type="ECO:0000313" key="3">
    <source>
        <dbReference type="EMBL" id="RZM80950.1"/>
    </source>
</evidence>
<dbReference type="Proteomes" id="UP000292345">
    <property type="component" value="Unassembled WGS sequence"/>
</dbReference>
<feature type="domain" description="BPP" evidence="2">
    <location>
        <begin position="19"/>
        <end position="314"/>
    </location>
</feature>
<feature type="chain" id="PRO_5020700925" evidence="1">
    <location>
        <begin position="27"/>
        <end position="644"/>
    </location>
</feature>
<organism evidence="3 4">
    <name type="scientific">Pseudoalteromonas rubra</name>
    <dbReference type="NCBI Taxonomy" id="43658"/>
    <lineage>
        <taxon>Bacteria</taxon>
        <taxon>Pseudomonadati</taxon>
        <taxon>Pseudomonadota</taxon>
        <taxon>Gammaproteobacteria</taxon>
        <taxon>Alteromonadales</taxon>
        <taxon>Pseudoalteromonadaceae</taxon>
        <taxon>Pseudoalteromonas</taxon>
    </lineage>
</organism>